<dbReference type="PANTHER" id="PTHR33204:SF29">
    <property type="entry name" value="TRANSCRIPTIONAL REGULATOR"/>
    <property type="match status" value="1"/>
</dbReference>
<dbReference type="KEGG" id="egd:GS424_008115"/>
<keyword evidence="3" id="KW-0804">Transcription</keyword>
<dbReference type="AlphaFoldDB" id="A0A6L7IQI2"/>
<dbReference type="CDD" id="cd04301">
    <property type="entry name" value="NAT_SF"/>
    <property type="match status" value="1"/>
</dbReference>
<accession>A0A6L7IQI2</accession>
<dbReference type="Pfam" id="PF01638">
    <property type="entry name" value="HxlR"/>
    <property type="match status" value="1"/>
</dbReference>
<dbReference type="Gene3D" id="3.40.630.30">
    <property type="match status" value="1"/>
</dbReference>
<dbReference type="InterPro" id="IPR011991">
    <property type="entry name" value="ArsR-like_HTH"/>
</dbReference>
<dbReference type="PROSITE" id="PS51186">
    <property type="entry name" value="GNAT"/>
    <property type="match status" value="1"/>
</dbReference>
<dbReference type="InterPro" id="IPR016181">
    <property type="entry name" value="Acyl_CoA_acyltransferase"/>
</dbReference>
<keyword evidence="1" id="KW-0805">Transcription regulation</keyword>
<dbReference type="PROSITE" id="PS51118">
    <property type="entry name" value="HTH_HXLR"/>
    <property type="match status" value="1"/>
</dbReference>
<dbReference type="Proteomes" id="UP000478463">
    <property type="component" value="Chromosome"/>
</dbReference>
<keyword evidence="4" id="KW-0808">Transferase</keyword>
<sequence length="277" mass="30110">MESEAGSLYDGSCEVVAALDAIAGRWKLPILWRLAAGPVRYNELKRLVRGVTNTALTRALRELEADGLVERTEYPEVPPRVEYALSPAGRALEPSLEALVSWAGSRARGGVEVRRLAPDDDRTAVAQVYVRTWRAAYAGIVEQAFLDALEPGAWAASLEERAGRTWAAYADGGVAGVCTYGPARDEALAGWGEVVSLYVLPERGGRGIGSRLLDAALDALAAEGFERAYLWVLEDNRGARAFYERRGFAPNGDVMEVEVGGSPLREVRYVRGLTRRS</sequence>
<keyword evidence="2" id="KW-0238">DNA-binding</keyword>
<dbReference type="Gene3D" id="1.10.10.10">
    <property type="entry name" value="Winged helix-like DNA-binding domain superfamily/Winged helix DNA-binding domain"/>
    <property type="match status" value="1"/>
</dbReference>
<dbReference type="PANTHER" id="PTHR33204">
    <property type="entry name" value="TRANSCRIPTIONAL REGULATOR, MARR FAMILY"/>
    <property type="match status" value="1"/>
</dbReference>
<organism evidence="4 5">
    <name type="scientific">Eggerthella guodeyinii</name>
    <dbReference type="NCBI Taxonomy" id="2690837"/>
    <lineage>
        <taxon>Bacteria</taxon>
        <taxon>Bacillati</taxon>
        <taxon>Actinomycetota</taxon>
        <taxon>Coriobacteriia</taxon>
        <taxon>Eggerthellales</taxon>
        <taxon>Eggerthellaceae</taxon>
        <taxon>Eggerthella</taxon>
    </lineage>
</organism>
<dbReference type="RefSeq" id="WP_160941621.1">
    <property type="nucleotide sequence ID" value="NZ_CP063310.1"/>
</dbReference>
<evidence type="ECO:0000256" key="1">
    <source>
        <dbReference type="ARBA" id="ARBA00023015"/>
    </source>
</evidence>
<name>A0A6L7IQI2_9ACTN</name>
<dbReference type="Pfam" id="PF00583">
    <property type="entry name" value="Acetyltransf_1"/>
    <property type="match status" value="1"/>
</dbReference>
<proteinExistence type="predicted"/>
<protein>
    <submittedName>
        <fullName evidence="4">GNAT family N-acetyltransferase</fullName>
    </submittedName>
</protein>
<evidence type="ECO:0000256" key="3">
    <source>
        <dbReference type="ARBA" id="ARBA00023163"/>
    </source>
</evidence>
<dbReference type="SUPFAM" id="SSF46785">
    <property type="entry name" value="Winged helix' DNA-binding domain"/>
    <property type="match status" value="1"/>
</dbReference>
<evidence type="ECO:0000256" key="2">
    <source>
        <dbReference type="ARBA" id="ARBA00023125"/>
    </source>
</evidence>
<gene>
    <name evidence="4" type="ORF">GS424_008115</name>
</gene>
<reference evidence="4 5" key="1">
    <citation type="submission" date="2020-10" db="EMBL/GenBank/DDBJ databases">
        <title>Eggerthella sp. nov., isolated from human feces.</title>
        <authorList>
            <person name="Yajun G."/>
        </authorList>
    </citation>
    <scope>NUCLEOTIDE SEQUENCE [LARGE SCALE GENOMIC DNA]</scope>
    <source>
        <strain evidence="4 5">HF-1101</strain>
    </source>
</reference>
<dbReference type="InterPro" id="IPR002577">
    <property type="entry name" value="HTH_HxlR"/>
</dbReference>
<dbReference type="InterPro" id="IPR000182">
    <property type="entry name" value="GNAT_dom"/>
</dbReference>
<dbReference type="EMBL" id="CP063310">
    <property type="protein sequence ID" value="QOS69789.1"/>
    <property type="molecule type" value="Genomic_DNA"/>
</dbReference>
<dbReference type="InterPro" id="IPR036390">
    <property type="entry name" value="WH_DNA-bd_sf"/>
</dbReference>
<dbReference type="GO" id="GO:0003677">
    <property type="term" value="F:DNA binding"/>
    <property type="evidence" value="ECO:0007669"/>
    <property type="project" value="UniProtKB-KW"/>
</dbReference>
<dbReference type="SUPFAM" id="SSF55729">
    <property type="entry name" value="Acyl-CoA N-acyltransferases (Nat)"/>
    <property type="match status" value="1"/>
</dbReference>
<evidence type="ECO:0000313" key="4">
    <source>
        <dbReference type="EMBL" id="QOS69789.1"/>
    </source>
</evidence>
<evidence type="ECO:0000313" key="5">
    <source>
        <dbReference type="Proteomes" id="UP000478463"/>
    </source>
</evidence>
<dbReference type="GO" id="GO:0016747">
    <property type="term" value="F:acyltransferase activity, transferring groups other than amino-acyl groups"/>
    <property type="evidence" value="ECO:0007669"/>
    <property type="project" value="InterPro"/>
</dbReference>
<dbReference type="CDD" id="cd00090">
    <property type="entry name" value="HTH_ARSR"/>
    <property type="match status" value="1"/>
</dbReference>
<dbReference type="InterPro" id="IPR036388">
    <property type="entry name" value="WH-like_DNA-bd_sf"/>
</dbReference>